<dbReference type="RefSeq" id="WP_063499758.1">
    <property type="nucleotide sequence ID" value="NZ_CP014579.1"/>
</dbReference>
<dbReference type="KEGG" id="buz:AYM40_30550"/>
<evidence type="ECO:0000313" key="3">
    <source>
        <dbReference type="Proteomes" id="UP000076852"/>
    </source>
</evidence>
<feature type="region of interest" description="Disordered" evidence="1">
    <location>
        <begin position="75"/>
        <end position="97"/>
    </location>
</feature>
<dbReference type="EMBL" id="CP014579">
    <property type="protein sequence ID" value="ANB76542.1"/>
    <property type="molecule type" value="Genomic_DNA"/>
</dbReference>
<reference evidence="2 3" key="1">
    <citation type="journal article" date="2016" name="Gene">
        <title>PacBio SMRT assembly of a complex multi-replicon genome reveals chlorocatechol degradative operon in a region of genome plasticity.</title>
        <authorList>
            <person name="Ricker N."/>
            <person name="Shen S.Y."/>
            <person name="Goordial J."/>
            <person name="Jin S."/>
            <person name="Fulthorpe R.R."/>
        </authorList>
    </citation>
    <scope>NUCLEOTIDE SEQUENCE [LARGE SCALE GENOMIC DNA]</scope>
    <source>
        <strain evidence="2 3">OLGA172</strain>
    </source>
</reference>
<organism evidence="2 3">
    <name type="scientific">Paraburkholderia phytofirmans OLGA172</name>
    <dbReference type="NCBI Taxonomy" id="1417228"/>
    <lineage>
        <taxon>Bacteria</taxon>
        <taxon>Pseudomonadati</taxon>
        <taxon>Pseudomonadota</taxon>
        <taxon>Betaproteobacteria</taxon>
        <taxon>Burkholderiales</taxon>
        <taxon>Burkholderiaceae</taxon>
        <taxon>Paraburkholderia</taxon>
    </lineage>
</organism>
<protein>
    <submittedName>
        <fullName evidence="2">Uncharacterized protein</fullName>
    </submittedName>
</protein>
<keyword evidence="3" id="KW-1185">Reference proteome</keyword>
<accession>A0A160FU38</accession>
<evidence type="ECO:0000313" key="2">
    <source>
        <dbReference type="EMBL" id="ANB76542.1"/>
    </source>
</evidence>
<proteinExistence type="predicted"/>
<gene>
    <name evidence="2" type="ORF">AYM40_30550</name>
</gene>
<evidence type="ECO:0000256" key="1">
    <source>
        <dbReference type="SAM" id="MobiDB-lite"/>
    </source>
</evidence>
<name>A0A160FU38_9BURK</name>
<sequence>MIQSCRPATSTIKFRVLEVERFIAPLKLCANPGRSNLNLSEWGDAFPDNRVLGAATLDRLRRGAYRIVFEGESFRKSKPMPENGETSVAKSIKKPHS</sequence>
<dbReference type="AlphaFoldDB" id="A0A160FU38"/>
<dbReference type="STRING" id="1804984.AYM40_30550"/>
<dbReference type="Proteomes" id="UP000076852">
    <property type="component" value="Chromosome 2"/>
</dbReference>